<protein>
    <recommendedName>
        <fullName evidence="8">DDE Tnp4 domain-containing protein</fullName>
    </recommendedName>
</protein>
<dbReference type="STRING" id="1295533.A0A1E3I0R9"/>
<sequence>MVRYTKKAQETRLGRTQYFNSLVIGDSTLKRHFLLCATALARARYLDRPAKYGVRRVRSWIEFFRVDRTQFLYLVDLIKGDPVFVSNGPRAQAPVEYQLAVALWRFGHSGTACGYRKIAINFGLSEGSVQRWTCRVILALLNHEADVVKWPDADRRALLETVFEEEYGIPGGCVGVVDGCFIPTARRPAREDFTKFYSHKGRYGFNVAFVCDTSKRIRFAQYGFPGASHDSQVYNHSELNRAPQQLFSPGQWVLADSTFSVGLNCVPLFPHARGEATLPGDKRKFNQACSPARVLIENTFDILKYRWGSLQALPSPLRNRSEEGIASCWIRACVVLHNLFVDSGDWFTHPEPDEIEKSLEQAEKKERQRAVRKLLIQEIAVMDEAPGGEELRERVMRQMQELERRRERE</sequence>
<dbReference type="GeneID" id="30153760"/>
<dbReference type="GO" id="GO:0005634">
    <property type="term" value="C:nucleus"/>
    <property type="evidence" value="ECO:0007669"/>
    <property type="project" value="UniProtKB-SubCell"/>
</dbReference>
<dbReference type="GO" id="GO:0004518">
    <property type="term" value="F:nuclease activity"/>
    <property type="evidence" value="ECO:0007669"/>
    <property type="project" value="UniProtKB-KW"/>
</dbReference>
<evidence type="ECO:0000256" key="2">
    <source>
        <dbReference type="ARBA" id="ARBA00004123"/>
    </source>
</evidence>
<keyword evidence="6" id="KW-0378">Hydrolase</keyword>
<dbReference type="Pfam" id="PF13359">
    <property type="entry name" value="DDE_Tnp_4"/>
    <property type="match status" value="1"/>
</dbReference>
<evidence type="ECO:0000256" key="1">
    <source>
        <dbReference type="ARBA" id="ARBA00001968"/>
    </source>
</evidence>
<dbReference type="InterPro" id="IPR045249">
    <property type="entry name" value="HARBI1-like"/>
</dbReference>
<evidence type="ECO:0000256" key="6">
    <source>
        <dbReference type="ARBA" id="ARBA00022801"/>
    </source>
</evidence>
<keyword evidence="4" id="KW-0540">Nuclease</keyword>
<comment type="similarity">
    <text evidence="3">Belongs to the HARBI1 family.</text>
</comment>
<keyword evidence="7" id="KW-0539">Nucleus</keyword>
<reference evidence="9 10" key="1">
    <citation type="submission" date="2016-06" db="EMBL/GenBank/DDBJ databases">
        <title>Evolution of pathogenesis and genome organization in the Tremellales.</title>
        <authorList>
            <person name="Cuomo C."/>
            <person name="Litvintseva A."/>
            <person name="Heitman J."/>
            <person name="Chen Y."/>
            <person name="Sun S."/>
            <person name="Springer D."/>
            <person name="Dromer F."/>
            <person name="Young S."/>
            <person name="Zeng Q."/>
            <person name="Chapman S."/>
            <person name="Gujja S."/>
            <person name="Saif S."/>
            <person name="Birren B."/>
        </authorList>
    </citation>
    <scope>NUCLEOTIDE SEQUENCE [LARGE SCALE GENOMIC DNA]</scope>
    <source>
        <strain evidence="9 10">CBS 6039</strain>
    </source>
</reference>
<evidence type="ECO:0000259" key="8">
    <source>
        <dbReference type="Pfam" id="PF13359"/>
    </source>
</evidence>
<evidence type="ECO:0000313" key="9">
    <source>
        <dbReference type="EMBL" id="ODN82157.1"/>
    </source>
</evidence>
<evidence type="ECO:0000256" key="5">
    <source>
        <dbReference type="ARBA" id="ARBA00022723"/>
    </source>
</evidence>
<comment type="caution">
    <text evidence="9">The sequence shown here is derived from an EMBL/GenBank/DDBJ whole genome shotgun (WGS) entry which is preliminary data.</text>
</comment>
<dbReference type="AlphaFoldDB" id="A0A1E3I0R9"/>
<comment type="cofactor">
    <cofactor evidence="1">
        <name>a divalent metal cation</name>
        <dbReference type="ChEBI" id="CHEBI:60240"/>
    </cofactor>
</comment>
<keyword evidence="10" id="KW-1185">Reference proteome</keyword>
<comment type="subcellular location">
    <subcellularLocation>
        <location evidence="2">Nucleus</location>
    </subcellularLocation>
</comment>
<name>A0A1E3I0R9_9TREE</name>
<evidence type="ECO:0000256" key="7">
    <source>
        <dbReference type="ARBA" id="ARBA00023242"/>
    </source>
</evidence>
<keyword evidence="5" id="KW-0479">Metal-binding</keyword>
<dbReference type="OrthoDB" id="5540949at2759"/>
<evidence type="ECO:0000313" key="10">
    <source>
        <dbReference type="Proteomes" id="UP000094065"/>
    </source>
</evidence>
<gene>
    <name evidence="9" type="ORF">L202_02451</name>
</gene>
<organism evidence="9 10">
    <name type="scientific">Cryptococcus amylolentus CBS 6039</name>
    <dbReference type="NCBI Taxonomy" id="1295533"/>
    <lineage>
        <taxon>Eukaryota</taxon>
        <taxon>Fungi</taxon>
        <taxon>Dikarya</taxon>
        <taxon>Basidiomycota</taxon>
        <taxon>Agaricomycotina</taxon>
        <taxon>Tremellomycetes</taxon>
        <taxon>Tremellales</taxon>
        <taxon>Cryptococcaceae</taxon>
        <taxon>Cryptococcus</taxon>
    </lineage>
</organism>
<dbReference type="RefSeq" id="XP_018996476.1">
    <property type="nucleotide sequence ID" value="XM_019136073.1"/>
</dbReference>
<dbReference type="EMBL" id="AWGJ01000003">
    <property type="protein sequence ID" value="ODN82157.1"/>
    <property type="molecule type" value="Genomic_DNA"/>
</dbReference>
<dbReference type="GO" id="GO:0046872">
    <property type="term" value="F:metal ion binding"/>
    <property type="evidence" value="ECO:0007669"/>
    <property type="project" value="UniProtKB-KW"/>
</dbReference>
<evidence type="ECO:0000256" key="4">
    <source>
        <dbReference type="ARBA" id="ARBA00022722"/>
    </source>
</evidence>
<evidence type="ECO:0000256" key="3">
    <source>
        <dbReference type="ARBA" id="ARBA00006958"/>
    </source>
</evidence>
<dbReference type="Proteomes" id="UP000094065">
    <property type="component" value="Unassembled WGS sequence"/>
</dbReference>
<dbReference type="GO" id="GO:0016787">
    <property type="term" value="F:hydrolase activity"/>
    <property type="evidence" value="ECO:0007669"/>
    <property type="project" value="UniProtKB-KW"/>
</dbReference>
<dbReference type="PANTHER" id="PTHR22930:SF85">
    <property type="entry name" value="GH03217P-RELATED"/>
    <property type="match status" value="1"/>
</dbReference>
<feature type="domain" description="DDE Tnp4" evidence="8">
    <location>
        <begin position="177"/>
        <end position="338"/>
    </location>
</feature>
<proteinExistence type="inferred from homology"/>
<accession>A0A1E3I0R9</accession>
<dbReference type="InterPro" id="IPR027806">
    <property type="entry name" value="HARBI1_dom"/>
</dbReference>
<dbReference type="PANTHER" id="PTHR22930">
    <property type="match status" value="1"/>
</dbReference>